<proteinExistence type="inferred from homology"/>
<dbReference type="GO" id="GO:0043565">
    <property type="term" value="F:sequence-specific DNA binding"/>
    <property type="evidence" value="ECO:0007669"/>
    <property type="project" value="TreeGrafter"/>
</dbReference>
<dbReference type="PANTHER" id="PTHR30537:SF31">
    <property type="entry name" value="TRANSCRIPTIONAL REGULATOR, LYSR FAMILY"/>
    <property type="match status" value="1"/>
</dbReference>
<dbReference type="GO" id="GO:0003700">
    <property type="term" value="F:DNA-binding transcription factor activity"/>
    <property type="evidence" value="ECO:0007669"/>
    <property type="project" value="InterPro"/>
</dbReference>
<dbReference type="InterPro" id="IPR000847">
    <property type="entry name" value="LysR_HTH_N"/>
</dbReference>
<dbReference type="RefSeq" id="WP_284218033.1">
    <property type="nucleotide sequence ID" value="NZ_BSOT01000006.1"/>
</dbReference>
<dbReference type="Proteomes" id="UP001156601">
    <property type="component" value="Unassembled WGS sequence"/>
</dbReference>
<keyword evidence="2" id="KW-0805">Transcription regulation</keyword>
<dbReference type="InterPro" id="IPR005119">
    <property type="entry name" value="LysR_subst-bd"/>
</dbReference>
<dbReference type="Pfam" id="PF03466">
    <property type="entry name" value="LysR_substrate"/>
    <property type="match status" value="1"/>
</dbReference>
<dbReference type="AlphaFoldDB" id="A0AA37T116"/>
<dbReference type="Gene3D" id="1.10.10.10">
    <property type="entry name" value="Winged helix-like DNA-binding domain superfamily/Winged helix DNA-binding domain"/>
    <property type="match status" value="1"/>
</dbReference>
<dbReference type="FunFam" id="1.10.10.10:FF:000001">
    <property type="entry name" value="LysR family transcriptional regulator"/>
    <property type="match status" value="1"/>
</dbReference>
<sequence>MFDLNDYFYFVHVVEKKGFSAAARALGIPKSRVSRHISTLEQRLEVKLFQRTSRQFKITDYGQLFYRHAKAMMDEMALAEASILNKKETISGRVVISCSVGVAQFAIQALVVKFLSANPKIELIQQVTNQSIDLVSSGVDLAIRGHAKPLPDSSIVQRHLATVSWQLFASPRYLEKLGSIKTPEDLNHAKSLNVGWQPKGSHWILQNQDSIQKKVVYDSIYSSDDMSSLKSAATNGLGVTNLPSYVCRQELDSGALIHVLPNWNAGRAQLSLLAPSRHGQSLAVQTFKNYLLKNIDDYITQ</sequence>
<dbReference type="EMBL" id="BSOT01000006">
    <property type="protein sequence ID" value="GLR71696.1"/>
    <property type="molecule type" value="Genomic_DNA"/>
</dbReference>
<accession>A0AA37T116</accession>
<evidence type="ECO:0000313" key="6">
    <source>
        <dbReference type="EMBL" id="GLR71696.1"/>
    </source>
</evidence>
<evidence type="ECO:0000256" key="4">
    <source>
        <dbReference type="ARBA" id="ARBA00023163"/>
    </source>
</evidence>
<evidence type="ECO:0000313" key="7">
    <source>
        <dbReference type="Proteomes" id="UP001156601"/>
    </source>
</evidence>
<dbReference type="InterPro" id="IPR036390">
    <property type="entry name" value="WH_DNA-bd_sf"/>
</dbReference>
<organism evidence="6 7">
    <name type="scientific">Agaribacter marinus</name>
    <dbReference type="NCBI Taxonomy" id="1431249"/>
    <lineage>
        <taxon>Bacteria</taxon>
        <taxon>Pseudomonadati</taxon>
        <taxon>Pseudomonadota</taxon>
        <taxon>Gammaproteobacteria</taxon>
        <taxon>Alteromonadales</taxon>
        <taxon>Alteromonadaceae</taxon>
        <taxon>Agaribacter</taxon>
    </lineage>
</organism>
<reference evidence="6" key="2">
    <citation type="submission" date="2023-01" db="EMBL/GenBank/DDBJ databases">
        <title>Draft genome sequence of Agaribacter marinus strain NBRC 110023.</title>
        <authorList>
            <person name="Sun Q."/>
            <person name="Mori K."/>
        </authorList>
    </citation>
    <scope>NUCLEOTIDE SEQUENCE</scope>
    <source>
        <strain evidence="6">NBRC 110023</strain>
    </source>
</reference>
<reference evidence="6" key="1">
    <citation type="journal article" date="2014" name="Int. J. Syst. Evol. Microbiol.">
        <title>Complete genome sequence of Corynebacterium casei LMG S-19264T (=DSM 44701T), isolated from a smear-ripened cheese.</title>
        <authorList>
            <consortium name="US DOE Joint Genome Institute (JGI-PGF)"/>
            <person name="Walter F."/>
            <person name="Albersmeier A."/>
            <person name="Kalinowski J."/>
            <person name="Ruckert C."/>
        </authorList>
    </citation>
    <scope>NUCLEOTIDE SEQUENCE</scope>
    <source>
        <strain evidence="6">NBRC 110023</strain>
    </source>
</reference>
<name>A0AA37T116_9ALTE</name>
<dbReference type="PANTHER" id="PTHR30537">
    <property type="entry name" value="HTH-TYPE TRANSCRIPTIONAL REGULATOR"/>
    <property type="match status" value="1"/>
</dbReference>
<keyword evidence="3" id="KW-0238">DNA-binding</keyword>
<dbReference type="PROSITE" id="PS50931">
    <property type="entry name" value="HTH_LYSR"/>
    <property type="match status" value="1"/>
</dbReference>
<comment type="similarity">
    <text evidence="1">Belongs to the LysR transcriptional regulatory family.</text>
</comment>
<dbReference type="Pfam" id="PF00126">
    <property type="entry name" value="HTH_1"/>
    <property type="match status" value="1"/>
</dbReference>
<dbReference type="InterPro" id="IPR058163">
    <property type="entry name" value="LysR-type_TF_proteobact-type"/>
</dbReference>
<dbReference type="SUPFAM" id="SSF46785">
    <property type="entry name" value="Winged helix' DNA-binding domain"/>
    <property type="match status" value="1"/>
</dbReference>
<evidence type="ECO:0000256" key="1">
    <source>
        <dbReference type="ARBA" id="ARBA00009437"/>
    </source>
</evidence>
<dbReference type="Gene3D" id="3.40.190.290">
    <property type="match status" value="1"/>
</dbReference>
<protein>
    <submittedName>
        <fullName evidence="6">LysR family transcriptional regulator</fullName>
    </submittedName>
</protein>
<keyword evidence="4" id="KW-0804">Transcription</keyword>
<dbReference type="GO" id="GO:0006351">
    <property type="term" value="P:DNA-templated transcription"/>
    <property type="evidence" value="ECO:0007669"/>
    <property type="project" value="TreeGrafter"/>
</dbReference>
<feature type="domain" description="HTH lysR-type" evidence="5">
    <location>
        <begin position="9"/>
        <end position="59"/>
    </location>
</feature>
<dbReference type="InterPro" id="IPR036388">
    <property type="entry name" value="WH-like_DNA-bd_sf"/>
</dbReference>
<gene>
    <name evidence="6" type="ORF">GCM10007852_26040</name>
</gene>
<dbReference type="SUPFAM" id="SSF53850">
    <property type="entry name" value="Periplasmic binding protein-like II"/>
    <property type="match status" value="1"/>
</dbReference>
<comment type="caution">
    <text evidence="6">The sequence shown here is derived from an EMBL/GenBank/DDBJ whole genome shotgun (WGS) entry which is preliminary data.</text>
</comment>
<keyword evidence="7" id="KW-1185">Reference proteome</keyword>
<evidence type="ECO:0000256" key="2">
    <source>
        <dbReference type="ARBA" id="ARBA00023015"/>
    </source>
</evidence>
<evidence type="ECO:0000256" key="3">
    <source>
        <dbReference type="ARBA" id="ARBA00023125"/>
    </source>
</evidence>
<evidence type="ECO:0000259" key="5">
    <source>
        <dbReference type="PROSITE" id="PS50931"/>
    </source>
</evidence>